<feature type="transmembrane region" description="Helical" evidence="1">
    <location>
        <begin position="83"/>
        <end position="101"/>
    </location>
</feature>
<keyword evidence="3" id="KW-1185">Reference proteome</keyword>
<keyword evidence="1" id="KW-1133">Transmembrane helix</keyword>
<comment type="caution">
    <text evidence="2">The sequence shown here is derived from an EMBL/GenBank/DDBJ whole genome shotgun (WGS) entry which is preliminary data.</text>
</comment>
<dbReference type="Proteomes" id="UP000523007">
    <property type="component" value="Unassembled WGS sequence"/>
</dbReference>
<gene>
    <name evidence="2" type="ORF">F4561_003978</name>
</gene>
<dbReference type="EMBL" id="JACHJT010000001">
    <property type="protein sequence ID" value="MBB4933158.1"/>
    <property type="molecule type" value="Genomic_DNA"/>
</dbReference>
<evidence type="ECO:0000313" key="2">
    <source>
        <dbReference type="EMBL" id="MBB4933158.1"/>
    </source>
</evidence>
<protein>
    <submittedName>
        <fullName evidence="2">Uncharacterized membrane protein YbhN (UPF0104 family)</fullName>
    </submittedName>
</protein>
<feature type="transmembrane region" description="Helical" evidence="1">
    <location>
        <begin position="21"/>
        <end position="47"/>
    </location>
</feature>
<reference evidence="2 3" key="1">
    <citation type="submission" date="2020-08" db="EMBL/GenBank/DDBJ databases">
        <title>Sequencing the genomes of 1000 actinobacteria strains.</title>
        <authorList>
            <person name="Klenk H.-P."/>
        </authorList>
    </citation>
    <scope>NUCLEOTIDE SEQUENCE [LARGE SCALE GENOMIC DNA]</scope>
    <source>
        <strain evidence="2 3">DSM 102030</strain>
    </source>
</reference>
<evidence type="ECO:0000313" key="3">
    <source>
        <dbReference type="Proteomes" id="UP000523007"/>
    </source>
</evidence>
<name>A0A7W7RKC7_9ACTN</name>
<organism evidence="2 3">
    <name type="scientific">Lipingzhangella halophila</name>
    <dbReference type="NCBI Taxonomy" id="1783352"/>
    <lineage>
        <taxon>Bacteria</taxon>
        <taxon>Bacillati</taxon>
        <taxon>Actinomycetota</taxon>
        <taxon>Actinomycetes</taxon>
        <taxon>Streptosporangiales</taxon>
        <taxon>Nocardiopsidaceae</taxon>
        <taxon>Lipingzhangella</taxon>
    </lineage>
</organism>
<proteinExistence type="predicted"/>
<evidence type="ECO:0000256" key="1">
    <source>
        <dbReference type="SAM" id="Phobius"/>
    </source>
</evidence>
<sequence length="130" mass="14041">MFKKLRGQTVDRAFFLSTPQLIGYMLKFLLPRLITAGAFLCVVISLVDVPPEAYIGLAATYILAGIIGLMAIFVPSGLGVREAVIVLFASVYFPVEIAIVLSLAARLYTTLADGLLALVYVAFRKQGGKE</sequence>
<dbReference type="RefSeq" id="WP_184580816.1">
    <property type="nucleotide sequence ID" value="NZ_JACHJT010000001.1"/>
</dbReference>
<dbReference type="AlphaFoldDB" id="A0A7W7RKC7"/>
<keyword evidence="1" id="KW-0812">Transmembrane</keyword>
<keyword evidence="1" id="KW-0472">Membrane</keyword>
<accession>A0A7W7RKC7</accession>
<feature type="transmembrane region" description="Helical" evidence="1">
    <location>
        <begin position="53"/>
        <end position="74"/>
    </location>
</feature>